<keyword evidence="2" id="KW-1185">Reference proteome</keyword>
<name>A0ABT3T444_9GAMM</name>
<organism evidence="1 2">
    <name type="scientific">Candidatus Marimicrobium litorale</name>
    <dbReference type="NCBI Taxonomy" id="2518991"/>
    <lineage>
        <taxon>Bacteria</taxon>
        <taxon>Pseudomonadati</taxon>
        <taxon>Pseudomonadota</taxon>
        <taxon>Gammaproteobacteria</taxon>
        <taxon>Cellvibrionales</taxon>
        <taxon>Halieaceae</taxon>
        <taxon>Marimicrobium</taxon>
    </lineage>
</organism>
<comment type="caution">
    <text evidence="1">The sequence shown here is derived from an EMBL/GenBank/DDBJ whole genome shotgun (WGS) entry which is preliminary data.</text>
</comment>
<proteinExistence type="predicted"/>
<dbReference type="EMBL" id="SHNO01000001">
    <property type="protein sequence ID" value="MCX2977032.1"/>
    <property type="molecule type" value="Genomic_DNA"/>
</dbReference>
<dbReference type="Proteomes" id="UP001143304">
    <property type="component" value="Unassembled WGS sequence"/>
</dbReference>
<evidence type="ECO:0000313" key="1">
    <source>
        <dbReference type="EMBL" id="MCX2977032.1"/>
    </source>
</evidence>
<evidence type="ECO:0000313" key="2">
    <source>
        <dbReference type="Proteomes" id="UP001143304"/>
    </source>
</evidence>
<sequence>MAAHDLFEFNRLKLAQLGREMMLFAQFNSRTGYAALRMNHGDEAYQAIAIDNWMGASPVYTRRMQKAMRFSGDSSVETIFKGLQLECGFTHQYFDVRFAVQSPEQGRFWLKSCGALLETEPRGPDAVKTMCHDIEDPTFNATAVATNPRARMTAIHRPPRVPSDRVPHCEWLVHIDPEALPLAEPKSALAMSETKLACLFIERAHGSSSGGLEDYSGDMHERLHLEQFSQSALSVICRELAVQVHLLIAAMMRSVAEHYGETAALAVAEFQMAGSCWVMSERLCGWLGLSGSGIDDVIRVLEIHPAFQPREYWRLEVIRNDAESARLRVHDCPALQETEGCGWQAVLKAGMTEGLAGLVRGVSRRARVTACGEQGSLCWDICLDGADEEEPLAVQIAKGTVLYQTRLRDRVQLLQM</sequence>
<protein>
    <submittedName>
        <fullName evidence="1">Uncharacterized protein</fullName>
    </submittedName>
</protein>
<accession>A0ABT3T444</accession>
<gene>
    <name evidence="1" type="ORF">EYC82_06660</name>
</gene>
<reference evidence="1" key="1">
    <citation type="submission" date="2019-02" db="EMBL/GenBank/DDBJ databases">
        <authorList>
            <person name="Li S.-H."/>
        </authorList>
    </citation>
    <scope>NUCLEOTIDE SEQUENCE</scope>
    <source>
        <strain evidence="1">IMCC11814</strain>
    </source>
</reference>